<keyword evidence="3" id="KW-1185">Reference proteome</keyword>
<dbReference type="AlphaFoldDB" id="L1JWC5"/>
<evidence type="ECO:0000313" key="1">
    <source>
        <dbReference type="EMBL" id="EKX52393.1"/>
    </source>
</evidence>
<gene>
    <name evidence="1" type="ORF">GUITHDRAFT_134064</name>
</gene>
<dbReference type="EnsemblProtists" id="EKX52393">
    <property type="protein sequence ID" value="EKX52393"/>
    <property type="gene ID" value="GUITHDRAFT_134064"/>
</dbReference>
<dbReference type="HOGENOM" id="CLU_1869066_0_0_1"/>
<sequence length="137" mass="15267">MTVMSTAMTLWCSGEDGSRLFWDRLNTQVFLRLLGRRVVGSLMLKVRVELLLLRARLAARREACRQALRTELSLTHDHPTRRAPRLVYSDKLCMLWKAEARAEEPAAAAKPESKKRGRPTLASKQLAPGAAVLAASA</sequence>
<protein>
    <submittedName>
        <fullName evidence="1 2">Uncharacterized protein</fullName>
    </submittedName>
</protein>
<dbReference type="EMBL" id="JH992973">
    <property type="protein sequence ID" value="EKX52393.1"/>
    <property type="molecule type" value="Genomic_DNA"/>
</dbReference>
<evidence type="ECO:0000313" key="3">
    <source>
        <dbReference type="Proteomes" id="UP000011087"/>
    </source>
</evidence>
<dbReference type="RefSeq" id="XP_005839373.1">
    <property type="nucleotide sequence ID" value="XM_005839316.1"/>
</dbReference>
<dbReference type="Proteomes" id="UP000011087">
    <property type="component" value="Unassembled WGS sequence"/>
</dbReference>
<dbReference type="GeneID" id="17308875"/>
<name>L1JWC5_GUITC</name>
<evidence type="ECO:0000313" key="2">
    <source>
        <dbReference type="EnsemblProtists" id="EKX52393"/>
    </source>
</evidence>
<dbReference type="PaxDb" id="55529-EKX52393"/>
<reference evidence="2" key="3">
    <citation type="submission" date="2016-03" db="UniProtKB">
        <authorList>
            <consortium name="EnsemblProtists"/>
        </authorList>
    </citation>
    <scope>IDENTIFICATION</scope>
</reference>
<proteinExistence type="predicted"/>
<organism evidence="1">
    <name type="scientific">Guillardia theta (strain CCMP2712)</name>
    <name type="common">Cryptophyte</name>
    <dbReference type="NCBI Taxonomy" id="905079"/>
    <lineage>
        <taxon>Eukaryota</taxon>
        <taxon>Cryptophyceae</taxon>
        <taxon>Pyrenomonadales</taxon>
        <taxon>Geminigeraceae</taxon>
        <taxon>Guillardia</taxon>
    </lineage>
</organism>
<reference evidence="1 3" key="1">
    <citation type="journal article" date="2012" name="Nature">
        <title>Algal genomes reveal evolutionary mosaicism and the fate of nucleomorphs.</title>
        <authorList>
            <consortium name="DOE Joint Genome Institute"/>
            <person name="Curtis B.A."/>
            <person name="Tanifuji G."/>
            <person name="Burki F."/>
            <person name="Gruber A."/>
            <person name="Irimia M."/>
            <person name="Maruyama S."/>
            <person name="Arias M.C."/>
            <person name="Ball S.G."/>
            <person name="Gile G.H."/>
            <person name="Hirakawa Y."/>
            <person name="Hopkins J.F."/>
            <person name="Kuo A."/>
            <person name="Rensing S.A."/>
            <person name="Schmutz J."/>
            <person name="Symeonidi A."/>
            <person name="Elias M."/>
            <person name="Eveleigh R.J."/>
            <person name="Herman E.K."/>
            <person name="Klute M.J."/>
            <person name="Nakayama T."/>
            <person name="Obornik M."/>
            <person name="Reyes-Prieto A."/>
            <person name="Armbrust E.V."/>
            <person name="Aves S.J."/>
            <person name="Beiko R.G."/>
            <person name="Coutinho P."/>
            <person name="Dacks J.B."/>
            <person name="Durnford D.G."/>
            <person name="Fast N.M."/>
            <person name="Green B.R."/>
            <person name="Grisdale C.J."/>
            <person name="Hempel F."/>
            <person name="Henrissat B."/>
            <person name="Hoppner M.P."/>
            <person name="Ishida K."/>
            <person name="Kim E."/>
            <person name="Koreny L."/>
            <person name="Kroth P.G."/>
            <person name="Liu Y."/>
            <person name="Malik S.B."/>
            <person name="Maier U.G."/>
            <person name="McRose D."/>
            <person name="Mock T."/>
            <person name="Neilson J.A."/>
            <person name="Onodera N.T."/>
            <person name="Poole A.M."/>
            <person name="Pritham E.J."/>
            <person name="Richards T.A."/>
            <person name="Rocap G."/>
            <person name="Roy S.W."/>
            <person name="Sarai C."/>
            <person name="Schaack S."/>
            <person name="Shirato S."/>
            <person name="Slamovits C.H."/>
            <person name="Spencer D.F."/>
            <person name="Suzuki S."/>
            <person name="Worden A.Z."/>
            <person name="Zauner S."/>
            <person name="Barry K."/>
            <person name="Bell C."/>
            <person name="Bharti A.K."/>
            <person name="Crow J.A."/>
            <person name="Grimwood J."/>
            <person name="Kramer R."/>
            <person name="Lindquist E."/>
            <person name="Lucas S."/>
            <person name="Salamov A."/>
            <person name="McFadden G.I."/>
            <person name="Lane C.E."/>
            <person name="Keeling P.J."/>
            <person name="Gray M.W."/>
            <person name="Grigoriev I.V."/>
            <person name="Archibald J.M."/>
        </authorList>
    </citation>
    <scope>NUCLEOTIDE SEQUENCE</scope>
    <source>
        <strain evidence="1 3">CCMP2712</strain>
    </source>
</reference>
<accession>L1JWC5</accession>
<reference evidence="3" key="2">
    <citation type="submission" date="2012-11" db="EMBL/GenBank/DDBJ databases">
        <authorList>
            <person name="Kuo A."/>
            <person name="Curtis B.A."/>
            <person name="Tanifuji G."/>
            <person name="Burki F."/>
            <person name="Gruber A."/>
            <person name="Irimia M."/>
            <person name="Maruyama S."/>
            <person name="Arias M.C."/>
            <person name="Ball S.G."/>
            <person name="Gile G.H."/>
            <person name="Hirakawa Y."/>
            <person name="Hopkins J.F."/>
            <person name="Rensing S.A."/>
            <person name="Schmutz J."/>
            <person name="Symeonidi A."/>
            <person name="Elias M."/>
            <person name="Eveleigh R.J."/>
            <person name="Herman E.K."/>
            <person name="Klute M.J."/>
            <person name="Nakayama T."/>
            <person name="Obornik M."/>
            <person name="Reyes-Prieto A."/>
            <person name="Armbrust E.V."/>
            <person name="Aves S.J."/>
            <person name="Beiko R.G."/>
            <person name="Coutinho P."/>
            <person name="Dacks J.B."/>
            <person name="Durnford D.G."/>
            <person name="Fast N.M."/>
            <person name="Green B.R."/>
            <person name="Grisdale C."/>
            <person name="Hempe F."/>
            <person name="Henrissat B."/>
            <person name="Hoppner M.P."/>
            <person name="Ishida K.-I."/>
            <person name="Kim E."/>
            <person name="Koreny L."/>
            <person name="Kroth P.G."/>
            <person name="Liu Y."/>
            <person name="Malik S.-B."/>
            <person name="Maier U.G."/>
            <person name="McRose D."/>
            <person name="Mock T."/>
            <person name="Neilson J.A."/>
            <person name="Onodera N.T."/>
            <person name="Poole A.M."/>
            <person name="Pritham E.J."/>
            <person name="Richards T.A."/>
            <person name="Rocap G."/>
            <person name="Roy S.W."/>
            <person name="Sarai C."/>
            <person name="Schaack S."/>
            <person name="Shirato S."/>
            <person name="Slamovits C.H."/>
            <person name="Spencer D.F."/>
            <person name="Suzuki S."/>
            <person name="Worden A.Z."/>
            <person name="Zauner S."/>
            <person name="Barry K."/>
            <person name="Bell C."/>
            <person name="Bharti A.K."/>
            <person name="Crow J.A."/>
            <person name="Grimwood J."/>
            <person name="Kramer R."/>
            <person name="Lindquist E."/>
            <person name="Lucas S."/>
            <person name="Salamov A."/>
            <person name="McFadden G.I."/>
            <person name="Lane C.E."/>
            <person name="Keeling P.J."/>
            <person name="Gray M.W."/>
            <person name="Grigoriev I.V."/>
            <person name="Archibald J.M."/>
        </authorList>
    </citation>
    <scope>NUCLEOTIDE SEQUENCE</scope>
    <source>
        <strain evidence="3">CCMP2712</strain>
    </source>
</reference>
<dbReference type="KEGG" id="gtt:GUITHDRAFT_134064"/>